<comment type="pathway">
    <text evidence="1">Purine metabolism; IMP biosynthesis via de novo pathway; N(1)-(5-phospho-D-ribosyl)glycinamide from 5-phospho-alpha-D-ribose 1-diphosphate: step 2/2.</text>
</comment>
<sequence length="452" mass="48502">MKVLVIGKGGREHALAWRLLKCPSVQHVYVASGNGGTGVLPGVTNLEAIDGSYPQLAQKAVDLGIGLVVPGPDNVIVDGIQAVFKERGIACFCPSKAAAELEGSKAYAKAFMAKYSIPTARYQHFQSYPAARDYIENLAEKVVIKADGLAAGKGVVLPGDRQEAQRELREIMLENKFGQDQSVIIEERLYGPEISVLTFCDGSSFKSLPPGQDHKRIFDGNRGPNTGGMGVYAPVPFVSEAQMQEIDETIIQPTLEGMKTEGRAFMGMLFTGIMLTQAGPKVLEYNVRFGDPETQTMMLLIEGDLANLLVACAEGRLAEETLEISTGYACNIVVAAAGYPGPARAGDVISIGESFVQQAHLTTTHANSQRHHADDEVDAQQDAHIFHAGTALVDGTLRTCGGRVLSVAARGSTLEAAVKTAYRTIEAVSFDGMFYRKYIASEATAEKQKDGR</sequence>
<evidence type="ECO:0000256" key="9">
    <source>
        <dbReference type="ARBA" id="ARBA00038345"/>
    </source>
</evidence>
<dbReference type="Gene3D" id="3.40.50.20">
    <property type="match status" value="1"/>
</dbReference>
<dbReference type="GO" id="GO:0004637">
    <property type="term" value="F:phosphoribosylamine-glycine ligase activity"/>
    <property type="evidence" value="ECO:0007669"/>
    <property type="project" value="UniProtKB-EC"/>
</dbReference>
<evidence type="ECO:0000256" key="10">
    <source>
        <dbReference type="ARBA" id="ARBA00042242"/>
    </source>
</evidence>
<evidence type="ECO:0000256" key="1">
    <source>
        <dbReference type="ARBA" id="ARBA00005174"/>
    </source>
</evidence>
<dbReference type="EC" id="6.3.4.13" evidence="2"/>
<dbReference type="Pfam" id="PF02844">
    <property type="entry name" value="GARS_N"/>
    <property type="match status" value="1"/>
</dbReference>
<dbReference type="Proteomes" id="UP000076863">
    <property type="component" value="Unassembled WGS sequence"/>
</dbReference>
<keyword evidence="16" id="KW-1185">Reference proteome</keyword>
<dbReference type="SUPFAM" id="SSF56059">
    <property type="entry name" value="Glutathione synthetase ATP-binding domain-like"/>
    <property type="match status" value="1"/>
</dbReference>
<evidence type="ECO:0000313" key="16">
    <source>
        <dbReference type="Proteomes" id="UP000076863"/>
    </source>
</evidence>
<evidence type="ECO:0000256" key="13">
    <source>
        <dbReference type="PROSITE-ProRule" id="PRU00409"/>
    </source>
</evidence>
<dbReference type="Gene3D" id="3.90.600.10">
    <property type="entry name" value="Phosphoribosylglycinamide synthetase, C-terminal domain"/>
    <property type="match status" value="1"/>
</dbReference>
<evidence type="ECO:0000256" key="11">
    <source>
        <dbReference type="ARBA" id="ARBA00042864"/>
    </source>
</evidence>
<dbReference type="InterPro" id="IPR011761">
    <property type="entry name" value="ATP-grasp"/>
</dbReference>
<dbReference type="Gene3D" id="3.30.470.20">
    <property type="entry name" value="ATP-grasp fold, B domain"/>
    <property type="match status" value="1"/>
</dbReference>
<dbReference type="InterPro" id="IPR020562">
    <property type="entry name" value="PRibGlycinamide_synth_N"/>
</dbReference>
<dbReference type="SUPFAM" id="SSF52440">
    <property type="entry name" value="PreATP-grasp domain"/>
    <property type="match status" value="1"/>
</dbReference>
<dbReference type="SUPFAM" id="SSF51246">
    <property type="entry name" value="Rudiment single hybrid motif"/>
    <property type="match status" value="1"/>
</dbReference>
<dbReference type="NCBIfam" id="TIGR00877">
    <property type="entry name" value="purD"/>
    <property type="match status" value="1"/>
</dbReference>
<dbReference type="GO" id="GO:0006189">
    <property type="term" value="P:'de novo' IMP biosynthetic process"/>
    <property type="evidence" value="ECO:0007669"/>
    <property type="project" value="UniProtKB-UniPathway"/>
</dbReference>
<dbReference type="PANTHER" id="PTHR43472">
    <property type="entry name" value="PHOSPHORIBOSYLAMINE--GLYCINE LIGASE"/>
    <property type="match status" value="1"/>
</dbReference>
<reference evidence="15 16" key="1">
    <citation type="journal article" date="2016" name="Genome Biol. Evol.">
        <title>Divergent and convergent evolution of fungal pathogenicity.</title>
        <authorList>
            <person name="Shang Y."/>
            <person name="Xiao G."/>
            <person name="Zheng P."/>
            <person name="Cen K."/>
            <person name="Zhan S."/>
            <person name="Wang C."/>
        </authorList>
    </citation>
    <scope>NUCLEOTIDE SEQUENCE [LARGE SCALE GENOMIC DNA]</scope>
    <source>
        <strain evidence="15 16">RCEF 3172</strain>
    </source>
</reference>
<evidence type="ECO:0000313" key="15">
    <source>
        <dbReference type="EMBL" id="OAA50228.1"/>
    </source>
</evidence>
<dbReference type="Pfam" id="PF01071">
    <property type="entry name" value="GARS_A"/>
    <property type="match status" value="1"/>
</dbReference>
<dbReference type="FunFam" id="3.30.470.20:FF:000018">
    <property type="entry name" value="Trifunctional purine biosynthetic protein adenosine-3"/>
    <property type="match status" value="1"/>
</dbReference>
<keyword evidence="4" id="KW-0479">Metal-binding</keyword>
<dbReference type="PROSITE" id="PS00184">
    <property type="entry name" value="GARS"/>
    <property type="match status" value="1"/>
</dbReference>
<evidence type="ECO:0000259" key="14">
    <source>
        <dbReference type="PROSITE" id="PS50975"/>
    </source>
</evidence>
<comment type="similarity">
    <text evidence="9">Belongs to the GARS family.</text>
</comment>
<comment type="caution">
    <text evidence="15">The sequence shown here is derived from an EMBL/GenBank/DDBJ whole genome shotgun (WGS) entry which is preliminary data.</text>
</comment>
<gene>
    <name evidence="15" type="ORF">BBO_01863</name>
</gene>
<dbReference type="EMBL" id="AZHA01000003">
    <property type="protein sequence ID" value="OAA50228.1"/>
    <property type="molecule type" value="Genomic_DNA"/>
</dbReference>
<dbReference type="SMART" id="SM01210">
    <property type="entry name" value="GARS_C"/>
    <property type="match status" value="1"/>
</dbReference>
<keyword evidence="5 13" id="KW-0547">Nucleotide-binding</keyword>
<name>A0A162JWX4_9HYPO</name>
<proteinExistence type="inferred from homology"/>
<evidence type="ECO:0000256" key="4">
    <source>
        <dbReference type="ARBA" id="ARBA00022723"/>
    </source>
</evidence>
<dbReference type="InterPro" id="IPR016185">
    <property type="entry name" value="PreATP-grasp_dom_sf"/>
</dbReference>
<keyword evidence="3" id="KW-0436">Ligase</keyword>
<dbReference type="PANTHER" id="PTHR43472:SF1">
    <property type="entry name" value="PHOSPHORIBOSYLAMINE--GLYCINE LIGASE, CHLOROPLASTIC"/>
    <property type="match status" value="1"/>
</dbReference>
<dbReference type="GO" id="GO:0005524">
    <property type="term" value="F:ATP binding"/>
    <property type="evidence" value="ECO:0007669"/>
    <property type="project" value="UniProtKB-UniRule"/>
</dbReference>
<organism evidence="15 16">
    <name type="scientific">Beauveria brongniartii RCEF 3172</name>
    <dbReference type="NCBI Taxonomy" id="1081107"/>
    <lineage>
        <taxon>Eukaryota</taxon>
        <taxon>Fungi</taxon>
        <taxon>Dikarya</taxon>
        <taxon>Ascomycota</taxon>
        <taxon>Pezizomycotina</taxon>
        <taxon>Sordariomycetes</taxon>
        <taxon>Hypocreomycetidae</taxon>
        <taxon>Hypocreales</taxon>
        <taxon>Cordycipitaceae</taxon>
        <taxon>Beauveria</taxon>
        <taxon>Beauveria brongniartii</taxon>
    </lineage>
</organism>
<dbReference type="Pfam" id="PF02843">
    <property type="entry name" value="GARS_C"/>
    <property type="match status" value="1"/>
</dbReference>
<keyword evidence="6" id="KW-0658">Purine biosynthesis</keyword>
<dbReference type="AlphaFoldDB" id="A0A162JWX4"/>
<dbReference type="GO" id="GO:0009113">
    <property type="term" value="P:purine nucleobase biosynthetic process"/>
    <property type="evidence" value="ECO:0007669"/>
    <property type="project" value="InterPro"/>
</dbReference>
<dbReference type="OrthoDB" id="4868708at2759"/>
<accession>A0A162JWX4</accession>
<dbReference type="GO" id="GO:0004641">
    <property type="term" value="F:phosphoribosylformylglycinamidine cyclo-ligase activity"/>
    <property type="evidence" value="ECO:0007669"/>
    <property type="project" value="UniProtKB-EC"/>
</dbReference>
<dbReference type="InterPro" id="IPR000115">
    <property type="entry name" value="PRibGlycinamide_synth"/>
</dbReference>
<dbReference type="Gene3D" id="3.30.1490.20">
    <property type="entry name" value="ATP-grasp fold, A domain"/>
    <property type="match status" value="1"/>
</dbReference>
<dbReference type="InterPro" id="IPR020561">
    <property type="entry name" value="PRibGlycinamid_synth_ATP-grasp"/>
</dbReference>
<keyword evidence="7 13" id="KW-0067">ATP-binding</keyword>
<dbReference type="PROSITE" id="PS50975">
    <property type="entry name" value="ATP_GRASP"/>
    <property type="match status" value="1"/>
</dbReference>
<keyword evidence="8" id="KW-0464">Manganese</keyword>
<dbReference type="InterPro" id="IPR011054">
    <property type="entry name" value="Rudment_hybrid_motif"/>
</dbReference>
<comment type="catalytic activity">
    <reaction evidence="12">
        <text>2-formamido-N(1)-(5-O-phospho-beta-D-ribosyl)acetamidine + ATP = 5-amino-1-(5-phospho-beta-D-ribosyl)imidazole + ADP + phosphate + H(+)</text>
        <dbReference type="Rhea" id="RHEA:23032"/>
        <dbReference type="ChEBI" id="CHEBI:15378"/>
        <dbReference type="ChEBI" id="CHEBI:30616"/>
        <dbReference type="ChEBI" id="CHEBI:43474"/>
        <dbReference type="ChEBI" id="CHEBI:137981"/>
        <dbReference type="ChEBI" id="CHEBI:147287"/>
        <dbReference type="ChEBI" id="CHEBI:456216"/>
        <dbReference type="EC" id="6.3.3.1"/>
    </reaction>
</comment>
<dbReference type="GO" id="GO:0046872">
    <property type="term" value="F:metal ion binding"/>
    <property type="evidence" value="ECO:0007669"/>
    <property type="project" value="UniProtKB-KW"/>
</dbReference>
<dbReference type="InterPro" id="IPR020560">
    <property type="entry name" value="PRibGlycinamide_synth_C-dom"/>
</dbReference>
<dbReference type="InterPro" id="IPR037123">
    <property type="entry name" value="PRibGlycinamide_synth_C_sf"/>
</dbReference>
<protein>
    <recommendedName>
        <fullName evidence="2">phosphoribosylamine--glycine ligase</fullName>
        <ecNumber evidence="2">6.3.4.13</ecNumber>
    </recommendedName>
    <alternativeName>
        <fullName evidence="10">Glycinamide ribonucleotide synthetase</fullName>
    </alternativeName>
    <alternativeName>
        <fullName evidence="11">Phosphoribosylglycinamide synthetase</fullName>
    </alternativeName>
</protein>
<evidence type="ECO:0000256" key="12">
    <source>
        <dbReference type="ARBA" id="ARBA00049057"/>
    </source>
</evidence>
<evidence type="ECO:0000256" key="7">
    <source>
        <dbReference type="ARBA" id="ARBA00022840"/>
    </source>
</evidence>
<dbReference type="SMART" id="SM01209">
    <property type="entry name" value="GARS_A"/>
    <property type="match status" value="1"/>
</dbReference>
<dbReference type="UniPathway" id="UPA00074">
    <property type="reaction ID" value="UER00125"/>
</dbReference>
<dbReference type="InterPro" id="IPR020559">
    <property type="entry name" value="PRibGlycinamide_synth_CS"/>
</dbReference>
<feature type="domain" description="ATP-grasp" evidence="14">
    <location>
        <begin position="109"/>
        <end position="314"/>
    </location>
</feature>
<dbReference type="HAMAP" id="MF_00138">
    <property type="entry name" value="GARS"/>
    <property type="match status" value="1"/>
</dbReference>
<dbReference type="InterPro" id="IPR013815">
    <property type="entry name" value="ATP_grasp_subdomain_1"/>
</dbReference>
<evidence type="ECO:0000256" key="2">
    <source>
        <dbReference type="ARBA" id="ARBA00013255"/>
    </source>
</evidence>
<evidence type="ECO:0000256" key="6">
    <source>
        <dbReference type="ARBA" id="ARBA00022755"/>
    </source>
</evidence>
<evidence type="ECO:0000256" key="8">
    <source>
        <dbReference type="ARBA" id="ARBA00023211"/>
    </source>
</evidence>
<evidence type="ECO:0000256" key="3">
    <source>
        <dbReference type="ARBA" id="ARBA00022598"/>
    </source>
</evidence>
<evidence type="ECO:0000256" key="5">
    <source>
        <dbReference type="ARBA" id="ARBA00022741"/>
    </source>
</evidence>